<comment type="caution">
    <text evidence="15">The sequence shown here is derived from an EMBL/GenBank/DDBJ whole genome shotgun (WGS) entry which is preliminary data.</text>
</comment>
<keyword evidence="5 10" id="KW-0520">NAD</keyword>
<dbReference type="GO" id="GO:0008654">
    <property type="term" value="P:phospholipid biosynthetic process"/>
    <property type="evidence" value="ECO:0007669"/>
    <property type="project" value="UniProtKB-KW"/>
</dbReference>
<name>B1C795_9FIRM</name>
<evidence type="ECO:0000256" key="6">
    <source>
        <dbReference type="ARBA" id="ARBA00023098"/>
    </source>
</evidence>
<dbReference type="GO" id="GO:0005975">
    <property type="term" value="P:carbohydrate metabolic process"/>
    <property type="evidence" value="ECO:0007669"/>
    <property type="project" value="InterPro"/>
</dbReference>
<dbReference type="PANTHER" id="PTHR11728">
    <property type="entry name" value="GLYCEROL-3-PHOSPHATE DEHYDROGENASE"/>
    <property type="match status" value="1"/>
</dbReference>
<evidence type="ECO:0000256" key="10">
    <source>
        <dbReference type="PIRSR" id="PIRSR000114-3"/>
    </source>
</evidence>
<dbReference type="Pfam" id="PF07479">
    <property type="entry name" value="NAD_Gly3P_dh_C"/>
    <property type="match status" value="1"/>
</dbReference>
<evidence type="ECO:0000259" key="13">
    <source>
        <dbReference type="Pfam" id="PF01210"/>
    </source>
</evidence>
<keyword evidence="7" id="KW-0594">Phospholipid biosynthesis</keyword>
<keyword evidence="8" id="KW-1208">Phospholipid metabolism</keyword>
<sequence>MKKEFLKFIKNYIKENKMSVITIIGAGMMGSALSFPASDNSHDIRIVGTPLDKDIIEQAKLTNYHITLKRYLPDGIKFYSDNEMEEAIKGSDLIIGGVSSFGVDWFLKEVLSKIPNSIPVLSVTKGMIDLGDGNMLTYPEYYRKYTNPYKSLNAIGGACTSYELADKDNTHVCFCGDDINVLRILKRMLETDYYHISISQDVRGVESAVALKNIYALAVTLAVGISEKKEGKGVIHYNSQAALFGQSVREMMKLIKILGGNEENIVFGAGDLYVTIFGGRTRKIGVLLGKGFNIDEALDTLKGVTLESVVIAGRAATAVKELIGKNKIDRKDFPLLLHVDDIITNKAMVDIPWDDFEIEREL</sequence>
<dbReference type="eggNOG" id="COG0240">
    <property type="taxonomic scope" value="Bacteria"/>
</dbReference>
<keyword evidence="6" id="KW-0443">Lipid metabolism</keyword>
<evidence type="ECO:0000256" key="5">
    <source>
        <dbReference type="ARBA" id="ARBA00023027"/>
    </source>
</evidence>
<dbReference type="Pfam" id="PF01210">
    <property type="entry name" value="NAD_Gly3P_dh_N"/>
    <property type="match status" value="1"/>
</dbReference>
<keyword evidence="2" id="KW-0444">Lipid biosynthesis</keyword>
<dbReference type="InterPro" id="IPR036291">
    <property type="entry name" value="NAD(P)-bd_dom_sf"/>
</dbReference>
<evidence type="ECO:0000256" key="9">
    <source>
        <dbReference type="PIRSR" id="PIRSR000114-1"/>
    </source>
</evidence>
<comment type="catalytic activity">
    <reaction evidence="12">
        <text>sn-glycerol 3-phosphate + NADP(+) = dihydroxyacetone phosphate + NADPH + H(+)</text>
        <dbReference type="Rhea" id="RHEA:11096"/>
        <dbReference type="ChEBI" id="CHEBI:15378"/>
        <dbReference type="ChEBI" id="CHEBI:57597"/>
        <dbReference type="ChEBI" id="CHEBI:57642"/>
        <dbReference type="ChEBI" id="CHEBI:57783"/>
        <dbReference type="ChEBI" id="CHEBI:58349"/>
        <dbReference type="EC" id="1.1.1.94"/>
    </reaction>
</comment>
<evidence type="ECO:0000259" key="14">
    <source>
        <dbReference type="Pfam" id="PF07479"/>
    </source>
</evidence>
<evidence type="ECO:0000256" key="7">
    <source>
        <dbReference type="ARBA" id="ARBA00023209"/>
    </source>
</evidence>
<dbReference type="SUPFAM" id="SSF51735">
    <property type="entry name" value="NAD(P)-binding Rossmann-fold domains"/>
    <property type="match status" value="1"/>
</dbReference>
<dbReference type="Proteomes" id="UP000005178">
    <property type="component" value="Unassembled WGS sequence"/>
</dbReference>
<accession>B1C795</accession>
<gene>
    <name evidence="15" type="ORF">ANASTE_00597</name>
</gene>
<organism evidence="15 16">
    <name type="scientific">Anaerofustis stercorihominis DSM 17244</name>
    <dbReference type="NCBI Taxonomy" id="445971"/>
    <lineage>
        <taxon>Bacteria</taxon>
        <taxon>Bacillati</taxon>
        <taxon>Bacillota</taxon>
        <taxon>Clostridia</taxon>
        <taxon>Eubacteriales</taxon>
        <taxon>Eubacteriaceae</taxon>
        <taxon>Anaerofustis</taxon>
    </lineage>
</organism>
<dbReference type="InterPro" id="IPR006109">
    <property type="entry name" value="G3P_DH_NAD-dep_C"/>
</dbReference>
<dbReference type="Gene3D" id="3.40.50.720">
    <property type="entry name" value="NAD(P)-binding Rossmann-like Domain"/>
    <property type="match status" value="1"/>
</dbReference>
<feature type="active site" description="Proton acceptor" evidence="9">
    <location>
        <position position="212"/>
    </location>
</feature>
<dbReference type="EC" id="1.1.1.94" evidence="12"/>
<evidence type="ECO:0000313" key="15">
    <source>
        <dbReference type="EMBL" id="EDS72882.1"/>
    </source>
</evidence>
<dbReference type="InterPro" id="IPR006168">
    <property type="entry name" value="G3P_DH_NAD-dep"/>
</dbReference>
<dbReference type="PIRSF" id="PIRSF000114">
    <property type="entry name" value="Glycerol-3-P_dh"/>
    <property type="match status" value="1"/>
</dbReference>
<evidence type="ECO:0000256" key="8">
    <source>
        <dbReference type="ARBA" id="ARBA00023264"/>
    </source>
</evidence>
<keyword evidence="16" id="KW-1185">Reference proteome</keyword>
<evidence type="ECO:0000256" key="2">
    <source>
        <dbReference type="ARBA" id="ARBA00022516"/>
    </source>
</evidence>
<feature type="domain" description="Glycerol-3-phosphate dehydrogenase NAD-dependent C-terminal" evidence="14">
    <location>
        <begin position="201"/>
        <end position="349"/>
    </location>
</feature>
<evidence type="ECO:0000313" key="16">
    <source>
        <dbReference type="Proteomes" id="UP000005178"/>
    </source>
</evidence>
<dbReference type="GO" id="GO:0141153">
    <property type="term" value="F:glycerol-3-phosphate dehydrogenase (NADP+) activity"/>
    <property type="evidence" value="ECO:0007669"/>
    <property type="project" value="RHEA"/>
</dbReference>
<evidence type="ECO:0000256" key="1">
    <source>
        <dbReference type="ARBA" id="ARBA00011009"/>
    </source>
</evidence>
<keyword evidence="3" id="KW-0521">NADP</keyword>
<dbReference type="STRING" id="445971.ANASTE_00597"/>
<dbReference type="AlphaFoldDB" id="B1C795"/>
<reference evidence="15" key="2">
    <citation type="submission" date="2013-08" db="EMBL/GenBank/DDBJ databases">
        <title>Draft genome sequence of Anaerofustis stercorihominis (DSM 17244).</title>
        <authorList>
            <person name="Sudarsanam P."/>
            <person name="Ley R."/>
            <person name="Guruge J."/>
            <person name="Turnbaugh P.J."/>
            <person name="Mahowald M."/>
            <person name="Liep D."/>
            <person name="Gordon J."/>
        </authorList>
    </citation>
    <scope>NUCLEOTIDE SEQUENCE</scope>
    <source>
        <strain evidence="15">DSM 17244</strain>
    </source>
</reference>
<dbReference type="HOGENOM" id="CLU_033449_1_0_9"/>
<dbReference type="PANTHER" id="PTHR11728:SF1">
    <property type="entry name" value="GLYCEROL-3-PHOSPHATE DEHYDROGENASE [NAD(+)] 2, CHLOROPLASTIC"/>
    <property type="match status" value="1"/>
</dbReference>
<dbReference type="InterPro" id="IPR011128">
    <property type="entry name" value="G3P_DH_NAD-dep_N"/>
</dbReference>
<comment type="similarity">
    <text evidence="1 11">Belongs to the NAD-dependent glycerol-3-phosphate dehydrogenase family.</text>
</comment>
<proteinExistence type="inferred from homology"/>
<feature type="binding site" evidence="10">
    <location>
        <position position="280"/>
    </location>
    <ligand>
        <name>NAD(+)</name>
        <dbReference type="ChEBI" id="CHEBI:57540"/>
    </ligand>
</feature>
<dbReference type="InterPro" id="IPR013328">
    <property type="entry name" value="6PGD_dom2"/>
</dbReference>
<evidence type="ECO:0000256" key="11">
    <source>
        <dbReference type="RuleBase" id="RU000437"/>
    </source>
</evidence>
<evidence type="ECO:0000256" key="12">
    <source>
        <dbReference type="RuleBase" id="RU000439"/>
    </source>
</evidence>
<keyword evidence="4 11" id="KW-0560">Oxidoreductase</keyword>
<protein>
    <recommendedName>
        <fullName evidence="12">Glycerol-3-phosphate dehydrogenase</fullName>
        <ecNumber evidence="12">1.1.1.94</ecNumber>
    </recommendedName>
</protein>
<dbReference type="GO" id="GO:0046168">
    <property type="term" value="P:glycerol-3-phosphate catabolic process"/>
    <property type="evidence" value="ECO:0007669"/>
    <property type="project" value="InterPro"/>
</dbReference>
<dbReference type="InterPro" id="IPR008927">
    <property type="entry name" value="6-PGluconate_DH-like_C_sf"/>
</dbReference>
<feature type="binding site" evidence="10">
    <location>
        <begin position="25"/>
        <end position="30"/>
    </location>
    <ligand>
        <name>NAD(+)</name>
        <dbReference type="ChEBI" id="CHEBI:57540"/>
    </ligand>
</feature>
<dbReference type="GO" id="GO:0005829">
    <property type="term" value="C:cytosol"/>
    <property type="evidence" value="ECO:0007669"/>
    <property type="project" value="TreeGrafter"/>
</dbReference>
<dbReference type="GO" id="GO:0051287">
    <property type="term" value="F:NAD binding"/>
    <property type="evidence" value="ECO:0007669"/>
    <property type="project" value="InterPro"/>
</dbReference>
<evidence type="ECO:0000256" key="4">
    <source>
        <dbReference type="ARBA" id="ARBA00023002"/>
    </source>
</evidence>
<dbReference type="EMBL" id="ABIL02000005">
    <property type="protein sequence ID" value="EDS72882.1"/>
    <property type="molecule type" value="Genomic_DNA"/>
</dbReference>
<feature type="domain" description="Glycerol-3-phosphate dehydrogenase NAD-dependent N-terminal" evidence="13">
    <location>
        <begin position="21"/>
        <end position="175"/>
    </location>
</feature>
<reference evidence="15" key="1">
    <citation type="submission" date="2008-01" db="EMBL/GenBank/DDBJ databases">
        <authorList>
            <person name="Fulton L."/>
            <person name="Clifton S."/>
            <person name="Fulton B."/>
            <person name="Xu J."/>
            <person name="Minx P."/>
            <person name="Pepin K.H."/>
            <person name="Johnson M."/>
            <person name="Thiruvilangam P."/>
            <person name="Bhonagiri V."/>
            <person name="Nash W.E."/>
            <person name="Mardis E.R."/>
            <person name="Wilson R.K."/>
        </authorList>
    </citation>
    <scope>NUCLEOTIDE SEQUENCE [LARGE SCALE GENOMIC DNA]</scope>
    <source>
        <strain evidence="15">DSM 17244</strain>
    </source>
</reference>
<dbReference type="Gene3D" id="1.10.1040.10">
    <property type="entry name" value="N-(1-d-carboxylethyl)-l-norvaline Dehydrogenase, domain 2"/>
    <property type="match status" value="1"/>
</dbReference>
<dbReference type="PRINTS" id="PR00077">
    <property type="entry name" value="GPDHDRGNASE"/>
</dbReference>
<dbReference type="SUPFAM" id="SSF48179">
    <property type="entry name" value="6-phosphogluconate dehydrogenase C-terminal domain-like"/>
    <property type="match status" value="1"/>
</dbReference>
<evidence type="ECO:0000256" key="3">
    <source>
        <dbReference type="ARBA" id="ARBA00022857"/>
    </source>
</evidence>